<dbReference type="InterPro" id="IPR001314">
    <property type="entry name" value="Peptidase_S1A"/>
</dbReference>
<evidence type="ECO:0000256" key="1">
    <source>
        <dbReference type="ARBA" id="ARBA00022729"/>
    </source>
</evidence>
<reference evidence="4" key="1">
    <citation type="journal article" date="2014" name="Int. J. Syst. Evol. Microbiol.">
        <title>Complete genome sequence of Corynebacterium casei LMG S-19264T (=DSM 44701T), isolated from a smear-ripened cheese.</title>
        <authorList>
            <consortium name="US DOE Joint Genome Institute (JGI-PGF)"/>
            <person name="Walter F."/>
            <person name="Albersmeier A."/>
            <person name="Kalinowski J."/>
            <person name="Ruckert C."/>
        </authorList>
    </citation>
    <scope>NUCLEOTIDE SEQUENCE</scope>
    <source>
        <strain evidence="4">JCM 4633</strain>
    </source>
</reference>
<name>A0A918WP37_STRCJ</name>
<dbReference type="PANTHER" id="PTHR44103">
    <property type="entry name" value="PROPROTEIN CONVERTASE P"/>
    <property type="match status" value="1"/>
</dbReference>
<protein>
    <submittedName>
        <fullName evidence="4">Fusidic acid esterase FusH</fullName>
    </submittedName>
</protein>
<organism evidence="4 5">
    <name type="scientific">Streptomyces cinnamoneus</name>
    <name type="common">Streptoverticillium cinnamoneum</name>
    <dbReference type="NCBI Taxonomy" id="53446"/>
    <lineage>
        <taxon>Bacteria</taxon>
        <taxon>Bacillati</taxon>
        <taxon>Actinomycetota</taxon>
        <taxon>Actinomycetes</taxon>
        <taxon>Kitasatosporales</taxon>
        <taxon>Streptomycetaceae</taxon>
        <taxon>Streptomyces</taxon>
        <taxon>Streptomyces cinnamoneus group</taxon>
    </lineage>
</organism>
<feature type="chain" id="PRO_5038100406" evidence="2">
    <location>
        <begin position="32"/>
        <end position="528"/>
    </location>
</feature>
<feature type="signal peptide" evidence="2">
    <location>
        <begin position="1"/>
        <end position="31"/>
    </location>
</feature>
<dbReference type="AlphaFoldDB" id="A0A918WP37"/>
<dbReference type="SUPFAM" id="SSF50494">
    <property type="entry name" value="Trypsin-like serine proteases"/>
    <property type="match status" value="1"/>
</dbReference>
<evidence type="ECO:0000313" key="4">
    <source>
        <dbReference type="EMBL" id="GHC64318.1"/>
    </source>
</evidence>
<keyword evidence="1 2" id="KW-0732">Signal</keyword>
<sequence length="528" mass="54620">MTAGRPRAAWVTGLLATAVTAGLLTASPANAIVGETAAKDSYAFTAKLDIGGKRSCSAALVERQWLITSASCFAEPAARDAKIAAGAPALRTTATIGRTDLSQGTGSVVDVVELVPREDRDLVMAKLARPVTGVTPVALATTAPAPGEELRKTGYGRTKDEWVPNTLHTAAFTVGTVNATSLGLAGKSAGAAVCQGDGGGPAFREAGGRIELVGVNSRAWRGGCLGTDAKETRTGAVDTRTDDLADWARQTVESRRRTPLGDYRVDFNGDGKADYVVVDDNSAVTVWVNNGGDGRGGWNEWGRVAEGVGVTGDKVRFADVNGDRKADYIAVDDKGGLHAWINNGGDGRGGWNDWGMIAAGVGVTADKVRLADINGDGKADYIAVDDKGGLRVWLNNGGDGRGGWSEYGQIASGVGVSADKVRLADVNGDRKADYIAVDDKGGLHAWINNGGDGRGGWNDWGMIAAGVGVTADKVRLADINGDGKADYTVVDDNGAVRVWLNNGGDGRGGWTGLGRIAEGAGYGYTVRI</sequence>
<dbReference type="Pfam" id="PF00089">
    <property type="entry name" value="Trypsin"/>
    <property type="match status" value="1"/>
</dbReference>
<dbReference type="PROSITE" id="PS50240">
    <property type="entry name" value="TRYPSIN_DOM"/>
    <property type="match status" value="1"/>
</dbReference>
<evidence type="ECO:0000313" key="5">
    <source>
        <dbReference type="Proteomes" id="UP000646244"/>
    </source>
</evidence>
<feature type="domain" description="Peptidase S1" evidence="3">
    <location>
        <begin position="32"/>
        <end position="253"/>
    </location>
</feature>
<dbReference type="InterPro" id="IPR043504">
    <property type="entry name" value="Peptidase_S1_PA_chymotrypsin"/>
</dbReference>
<dbReference type="Pfam" id="PF13517">
    <property type="entry name" value="FG-GAP_3"/>
    <property type="match status" value="2"/>
</dbReference>
<dbReference type="Gene3D" id="2.40.10.10">
    <property type="entry name" value="Trypsin-like serine proteases"/>
    <property type="match status" value="1"/>
</dbReference>
<dbReference type="InterPro" id="IPR009003">
    <property type="entry name" value="Peptidase_S1_PA"/>
</dbReference>
<evidence type="ECO:0000259" key="3">
    <source>
        <dbReference type="PROSITE" id="PS50240"/>
    </source>
</evidence>
<dbReference type="SUPFAM" id="SSF69318">
    <property type="entry name" value="Integrin alpha N-terminal domain"/>
    <property type="match status" value="1"/>
</dbReference>
<gene>
    <name evidence="4" type="ORF">GCM10010507_47040</name>
</gene>
<dbReference type="RefSeq" id="WP_190111859.1">
    <property type="nucleotide sequence ID" value="NZ_BMVB01000019.1"/>
</dbReference>
<accession>A0A918WP37</accession>
<dbReference type="InterPro" id="IPR028994">
    <property type="entry name" value="Integrin_alpha_N"/>
</dbReference>
<dbReference type="EMBL" id="BMVB01000019">
    <property type="protein sequence ID" value="GHC64318.1"/>
    <property type="molecule type" value="Genomic_DNA"/>
</dbReference>
<dbReference type="Proteomes" id="UP000646244">
    <property type="component" value="Unassembled WGS sequence"/>
</dbReference>
<dbReference type="InterPro" id="IPR013517">
    <property type="entry name" value="FG-GAP"/>
</dbReference>
<dbReference type="PRINTS" id="PR00722">
    <property type="entry name" value="CHYMOTRYPSIN"/>
</dbReference>
<dbReference type="GO" id="GO:0004252">
    <property type="term" value="F:serine-type endopeptidase activity"/>
    <property type="evidence" value="ECO:0007669"/>
    <property type="project" value="InterPro"/>
</dbReference>
<evidence type="ECO:0000256" key="2">
    <source>
        <dbReference type="SAM" id="SignalP"/>
    </source>
</evidence>
<dbReference type="InterPro" id="IPR001254">
    <property type="entry name" value="Trypsin_dom"/>
</dbReference>
<reference evidence="4" key="2">
    <citation type="submission" date="2020-09" db="EMBL/GenBank/DDBJ databases">
        <authorList>
            <person name="Sun Q."/>
            <person name="Ohkuma M."/>
        </authorList>
    </citation>
    <scope>NUCLEOTIDE SEQUENCE</scope>
    <source>
        <strain evidence="4">JCM 4633</strain>
    </source>
</reference>
<dbReference type="GO" id="GO:0006508">
    <property type="term" value="P:proteolysis"/>
    <property type="evidence" value="ECO:0007669"/>
    <property type="project" value="InterPro"/>
</dbReference>
<dbReference type="SMART" id="SM00020">
    <property type="entry name" value="Tryp_SPc"/>
    <property type="match status" value="1"/>
</dbReference>
<dbReference type="PANTHER" id="PTHR44103:SF1">
    <property type="entry name" value="PROPROTEIN CONVERTASE P"/>
    <property type="match status" value="1"/>
</dbReference>
<proteinExistence type="predicted"/>
<comment type="caution">
    <text evidence="4">The sequence shown here is derived from an EMBL/GenBank/DDBJ whole genome shotgun (WGS) entry which is preliminary data.</text>
</comment>